<sequence>MNPLSLTVLFLIIHVSYGETKECHVFRKGSWSCKGSTFVPNFPNDTTAVTFIDLKIDNWDNQTFQNLTELPLLEHLLIKSTWLNTSTNDVFKSLKYIQEFELITVPLPLLELRNVLLGLPLTTIKLVLSEMQLENMNKDIFDGLRGTNVSRIFISRCNMVRFDGSYFTGIDRLEQLVLQGDGITRVTDWGYLPNLIYLDLYHNEISTLPKFKNGSGFIFYPKLEKLFIGLSGFTYLNSNFFKGLDGLHKLGIFVGHIVLFRSDVFQKLKYLRAVSLVSLKHHVLRFEQNVFKLKLLESVELINIHVDVNEGKPSSLLKSCTQLRNLILRNVSNINANDLLKPLTKLENLEITDGQVSKIPDAICNMNNLTGLSIIYTNVSKWNKANCSVMRVLRKLELNDNKIRYVNQELFSHLLFNNEKLNIDLSNNPFVCDCKTLWFRDWSRKNAGRLKNYKTYRCFIPDTSDYIHLENFSLSWDYCENRQKPSLIAMFGGIIAVLVVIFVCLAILSYANRWSIHFCSYQSLVRKRKYKTLVNDGQYTHDALVCYCNADVNWVLNKLLPIIEEENHFNLCLHDRDVFVGSNIIDNVVDCMQQSRKVVLILSPDFVQNCWCQFEASIAQQKILEEHYDIIIPVLLNEIPSNLRTESLVDLQNHKTFLNWPNESQYEEKFWEQFVKRLNENETDNEA</sequence>
<dbReference type="GO" id="GO:0007165">
    <property type="term" value="P:signal transduction"/>
    <property type="evidence" value="ECO:0007669"/>
    <property type="project" value="InterPro"/>
</dbReference>
<evidence type="ECO:0000256" key="14">
    <source>
        <dbReference type="SAM" id="SignalP"/>
    </source>
</evidence>
<dbReference type="AlphaFoldDB" id="A0A6P7S4E3"/>
<dbReference type="RefSeq" id="XP_029633064.1">
    <property type="nucleotide sequence ID" value="XM_029777204.2"/>
</dbReference>
<dbReference type="PROSITE" id="PS50104">
    <property type="entry name" value="TIR"/>
    <property type="match status" value="1"/>
</dbReference>
<evidence type="ECO:0000256" key="6">
    <source>
        <dbReference type="ARBA" id="ARBA00022729"/>
    </source>
</evidence>
<feature type="signal peptide" evidence="14">
    <location>
        <begin position="1"/>
        <end position="18"/>
    </location>
</feature>
<evidence type="ECO:0000256" key="12">
    <source>
        <dbReference type="ARBA" id="ARBA00023180"/>
    </source>
</evidence>
<proteinExistence type="inferred from homology"/>
<evidence type="ECO:0000256" key="4">
    <source>
        <dbReference type="ARBA" id="ARBA00022614"/>
    </source>
</evidence>
<evidence type="ECO:0000256" key="1">
    <source>
        <dbReference type="ARBA" id="ARBA00004479"/>
    </source>
</evidence>
<evidence type="ECO:0000256" key="10">
    <source>
        <dbReference type="ARBA" id="ARBA00023136"/>
    </source>
</evidence>
<reference evidence="17" key="1">
    <citation type="submission" date="2025-08" db="UniProtKB">
        <authorList>
            <consortium name="RefSeq"/>
        </authorList>
    </citation>
    <scope>IDENTIFICATION</scope>
</reference>
<dbReference type="PANTHER" id="PTHR24365:SF530">
    <property type="entry name" value="MSTPROX-RELATED"/>
    <property type="match status" value="1"/>
</dbReference>
<keyword evidence="9 13" id="KW-1133">Transmembrane helix</keyword>
<organism evidence="16 17">
    <name type="scientific">Octopus sinensis</name>
    <name type="common">East Asian common octopus</name>
    <dbReference type="NCBI Taxonomy" id="2607531"/>
    <lineage>
        <taxon>Eukaryota</taxon>
        <taxon>Metazoa</taxon>
        <taxon>Spiralia</taxon>
        <taxon>Lophotrochozoa</taxon>
        <taxon>Mollusca</taxon>
        <taxon>Cephalopoda</taxon>
        <taxon>Coleoidea</taxon>
        <taxon>Octopodiformes</taxon>
        <taxon>Octopoda</taxon>
        <taxon>Incirrata</taxon>
        <taxon>Octopodidae</taxon>
        <taxon>Octopus</taxon>
    </lineage>
</organism>
<dbReference type="FunFam" id="3.40.50.10140:FF:000001">
    <property type="entry name" value="Toll-like receptor 2"/>
    <property type="match status" value="1"/>
</dbReference>
<dbReference type="PRINTS" id="PR01537">
    <property type="entry name" value="INTRLKN1R1F"/>
</dbReference>
<dbReference type="InterPro" id="IPR001611">
    <property type="entry name" value="Leu-rich_rpt"/>
</dbReference>
<dbReference type="Pfam" id="PF01582">
    <property type="entry name" value="TIR"/>
    <property type="match status" value="1"/>
</dbReference>
<keyword evidence="16" id="KW-1185">Reference proteome</keyword>
<keyword evidence="8" id="KW-0391">Immunity</keyword>
<gene>
    <name evidence="17" type="primary">LOC115209090</name>
</gene>
<comment type="similarity">
    <text evidence="2">Belongs to the Toll-like receptor family.</text>
</comment>
<dbReference type="SMART" id="SM00369">
    <property type="entry name" value="LRR_TYP"/>
    <property type="match status" value="3"/>
</dbReference>
<accession>A0A6P7S4E3</accession>
<evidence type="ECO:0000256" key="13">
    <source>
        <dbReference type="SAM" id="Phobius"/>
    </source>
</evidence>
<keyword evidence="4" id="KW-0433">Leucine-rich repeat</keyword>
<dbReference type="SUPFAM" id="SSF52200">
    <property type="entry name" value="Toll/Interleukin receptor TIR domain"/>
    <property type="match status" value="1"/>
</dbReference>
<evidence type="ECO:0000313" key="16">
    <source>
        <dbReference type="Proteomes" id="UP000515154"/>
    </source>
</evidence>
<dbReference type="Proteomes" id="UP000515154">
    <property type="component" value="Linkage group LG3"/>
</dbReference>
<dbReference type="InterPro" id="IPR000157">
    <property type="entry name" value="TIR_dom"/>
</dbReference>
<dbReference type="KEGG" id="osn:115209090"/>
<dbReference type="SMART" id="SM00255">
    <property type="entry name" value="TIR"/>
    <property type="match status" value="1"/>
</dbReference>
<evidence type="ECO:0000256" key="3">
    <source>
        <dbReference type="ARBA" id="ARBA00022588"/>
    </source>
</evidence>
<dbReference type="InterPro" id="IPR032675">
    <property type="entry name" value="LRR_dom_sf"/>
</dbReference>
<feature type="domain" description="TIR" evidence="15">
    <location>
        <begin position="539"/>
        <end position="678"/>
    </location>
</feature>
<evidence type="ECO:0000256" key="9">
    <source>
        <dbReference type="ARBA" id="ARBA00022989"/>
    </source>
</evidence>
<keyword evidence="5 13" id="KW-0812">Transmembrane</keyword>
<evidence type="ECO:0000256" key="7">
    <source>
        <dbReference type="ARBA" id="ARBA00022737"/>
    </source>
</evidence>
<evidence type="ECO:0000256" key="8">
    <source>
        <dbReference type="ARBA" id="ARBA00022859"/>
    </source>
</evidence>
<keyword evidence="3" id="KW-0399">Innate immunity</keyword>
<dbReference type="GO" id="GO:0005886">
    <property type="term" value="C:plasma membrane"/>
    <property type="evidence" value="ECO:0007669"/>
    <property type="project" value="TreeGrafter"/>
</dbReference>
<feature type="chain" id="PRO_5027857144" evidence="14">
    <location>
        <begin position="19"/>
        <end position="687"/>
    </location>
</feature>
<keyword evidence="6 14" id="KW-0732">Signal</keyword>
<name>A0A6P7S4E3_9MOLL</name>
<evidence type="ECO:0000256" key="5">
    <source>
        <dbReference type="ARBA" id="ARBA00022692"/>
    </source>
</evidence>
<evidence type="ECO:0000256" key="2">
    <source>
        <dbReference type="ARBA" id="ARBA00009634"/>
    </source>
</evidence>
<dbReference type="PANTHER" id="PTHR24365">
    <property type="entry name" value="TOLL-LIKE RECEPTOR"/>
    <property type="match status" value="1"/>
</dbReference>
<dbReference type="GO" id="GO:0038023">
    <property type="term" value="F:signaling receptor activity"/>
    <property type="evidence" value="ECO:0007669"/>
    <property type="project" value="TreeGrafter"/>
</dbReference>
<evidence type="ECO:0000313" key="17">
    <source>
        <dbReference type="RefSeq" id="XP_029633064.1"/>
    </source>
</evidence>
<evidence type="ECO:0000256" key="11">
    <source>
        <dbReference type="ARBA" id="ARBA00023170"/>
    </source>
</evidence>
<dbReference type="InterPro" id="IPR035897">
    <property type="entry name" value="Toll_tir_struct_dom_sf"/>
</dbReference>
<dbReference type="SUPFAM" id="SSF52058">
    <property type="entry name" value="L domain-like"/>
    <property type="match status" value="1"/>
</dbReference>
<dbReference type="PROSITE" id="PS51450">
    <property type="entry name" value="LRR"/>
    <property type="match status" value="1"/>
</dbReference>
<keyword evidence="12" id="KW-0325">Glycoprotein</keyword>
<feature type="transmembrane region" description="Helical" evidence="13">
    <location>
        <begin position="487"/>
        <end position="508"/>
    </location>
</feature>
<keyword evidence="7" id="KW-0677">Repeat</keyword>
<keyword evidence="11" id="KW-0675">Receptor</keyword>
<dbReference type="InterPro" id="IPR003591">
    <property type="entry name" value="Leu-rich_rpt_typical-subtyp"/>
</dbReference>
<evidence type="ECO:0000259" key="15">
    <source>
        <dbReference type="PROSITE" id="PS50104"/>
    </source>
</evidence>
<keyword evidence="10 13" id="KW-0472">Membrane</keyword>
<protein>
    <submittedName>
        <fullName evidence="17">Toll-like receptor 13</fullName>
    </submittedName>
</protein>
<dbReference type="GO" id="GO:0045087">
    <property type="term" value="P:innate immune response"/>
    <property type="evidence" value="ECO:0007669"/>
    <property type="project" value="UniProtKB-KW"/>
</dbReference>
<comment type="subcellular location">
    <subcellularLocation>
        <location evidence="1">Membrane</location>
        <topology evidence="1">Single-pass type I membrane protein</topology>
    </subcellularLocation>
</comment>
<dbReference type="Gene3D" id="3.80.10.10">
    <property type="entry name" value="Ribonuclease Inhibitor"/>
    <property type="match status" value="2"/>
</dbReference>
<dbReference type="Gene3D" id="3.40.50.10140">
    <property type="entry name" value="Toll/interleukin-1 receptor homology (TIR) domain"/>
    <property type="match status" value="1"/>
</dbReference>